<reference evidence="6" key="1">
    <citation type="journal article" date="2011" name="PLoS Biol.">
        <title>Gene gain and loss during evolution of obligate parasitism in the white rust pathogen of Arabidopsis thaliana.</title>
        <authorList>
            <person name="Kemen E."/>
            <person name="Gardiner A."/>
            <person name="Schultz-Larsen T."/>
            <person name="Kemen A.C."/>
            <person name="Balmuth A.L."/>
            <person name="Robert-Seilaniantz A."/>
            <person name="Bailey K."/>
            <person name="Holub E."/>
            <person name="Studholme D.J."/>
            <person name="Maclean D."/>
            <person name="Jones J.D."/>
        </authorList>
    </citation>
    <scope>NUCLEOTIDE SEQUENCE</scope>
</reference>
<dbReference type="HOGENOM" id="CLU_374502_0_0_1"/>
<feature type="region of interest" description="Disordered" evidence="5">
    <location>
        <begin position="159"/>
        <end position="193"/>
    </location>
</feature>
<keyword evidence="1 4" id="KW-0489">Methyltransferase</keyword>
<evidence type="ECO:0000313" key="6">
    <source>
        <dbReference type="EMBL" id="CCA20230.1"/>
    </source>
</evidence>
<feature type="binding site" evidence="4">
    <location>
        <position position="608"/>
    </location>
    <ligand>
        <name>S-adenosyl-L-methionine</name>
        <dbReference type="ChEBI" id="CHEBI:59789"/>
    </ligand>
</feature>
<reference evidence="6" key="2">
    <citation type="submission" date="2011-02" db="EMBL/GenBank/DDBJ databases">
        <authorList>
            <person name="MacLean D."/>
        </authorList>
    </citation>
    <scope>NUCLEOTIDE SEQUENCE</scope>
</reference>
<protein>
    <submittedName>
        <fullName evidence="6">tRNA (Uracil5)methyltransferase putative</fullName>
    </submittedName>
</protein>
<dbReference type="EMBL" id="FR824134">
    <property type="protein sequence ID" value="CCA20230.1"/>
    <property type="molecule type" value="Genomic_DNA"/>
</dbReference>
<proteinExistence type="inferred from homology"/>
<feature type="active site" description="Nucleophile" evidence="4">
    <location>
        <position position="741"/>
    </location>
</feature>
<dbReference type="SUPFAM" id="SSF53335">
    <property type="entry name" value="S-adenosyl-L-methionine-dependent methyltransferases"/>
    <property type="match status" value="1"/>
</dbReference>
<dbReference type="CDD" id="cd02440">
    <property type="entry name" value="AdoMet_MTases"/>
    <property type="match status" value="1"/>
</dbReference>
<dbReference type="Gene3D" id="3.30.70.330">
    <property type="match status" value="1"/>
</dbReference>
<dbReference type="Gene3D" id="2.40.50.1070">
    <property type="match status" value="1"/>
</dbReference>
<dbReference type="GO" id="GO:0003723">
    <property type="term" value="F:RNA binding"/>
    <property type="evidence" value="ECO:0007669"/>
    <property type="project" value="TreeGrafter"/>
</dbReference>
<feature type="binding site" evidence="4">
    <location>
        <position position="713"/>
    </location>
    <ligand>
        <name>S-adenosyl-L-methionine</name>
        <dbReference type="ChEBI" id="CHEBI:59789"/>
    </ligand>
</feature>
<name>F0WG95_9STRA</name>
<keyword evidence="2 4" id="KW-0808">Transferase</keyword>
<evidence type="ECO:0000256" key="3">
    <source>
        <dbReference type="ARBA" id="ARBA00022691"/>
    </source>
</evidence>
<dbReference type="SUPFAM" id="SSF54928">
    <property type="entry name" value="RNA-binding domain, RBD"/>
    <property type="match status" value="1"/>
</dbReference>
<dbReference type="GO" id="GO:0006396">
    <property type="term" value="P:RNA processing"/>
    <property type="evidence" value="ECO:0007669"/>
    <property type="project" value="InterPro"/>
</dbReference>
<dbReference type="Gene3D" id="3.40.50.150">
    <property type="entry name" value="Vaccinia Virus protein VP39"/>
    <property type="match status" value="1"/>
</dbReference>
<comment type="similarity">
    <text evidence="4">Belongs to the class I-like SAM-binding methyltransferase superfamily. RNA M5U methyltransferase family.</text>
</comment>
<dbReference type="Pfam" id="PF05958">
    <property type="entry name" value="tRNA_U5-meth_tr"/>
    <property type="match status" value="1"/>
</dbReference>
<dbReference type="NCBIfam" id="TIGR00479">
    <property type="entry name" value="rumA"/>
    <property type="match status" value="1"/>
</dbReference>
<dbReference type="AlphaFoldDB" id="F0WG95"/>
<dbReference type="InterPro" id="IPR029063">
    <property type="entry name" value="SAM-dependent_MTases_sf"/>
</dbReference>
<keyword evidence="3 4" id="KW-0949">S-adenosyl-L-methionine</keyword>
<dbReference type="InterPro" id="IPR035979">
    <property type="entry name" value="RBD_domain_sf"/>
</dbReference>
<gene>
    <name evidence="6" type="primary">AlNc14C89G5625</name>
    <name evidence="6" type="ORF">ALNC14_063730</name>
</gene>
<evidence type="ECO:0000256" key="2">
    <source>
        <dbReference type="ARBA" id="ARBA00022679"/>
    </source>
</evidence>
<dbReference type="InterPro" id="IPR010280">
    <property type="entry name" value="U5_MeTrfase_fam"/>
</dbReference>
<dbReference type="PROSITE" id="PS51687">
    <property type="entry name" value="SAM_MT_RNA_M5U"/>
    <property type="match status" value="1"/>
</dbReference>
<evidence type="ECO:0000256" key="5">
    <source>
        <dbReference type="SAM" id="MobiDB-lite"/>
    </source>
</evidence>
<dbReference type="InterPro" id="IPR045850">
    <property type="entry name" value="TRM2_met"/>
</dbReference>
<dbReference type="InterPro" id="IPR012677">
    <property type="entry name" value="Nucleotide-bd_a/b_plait_sf"/>
</dbReference>
<feature type="binding site" evidence="4">
    <location>
        <position position="658"/>
    </location>
    <ligand>
        <name>S-adenosyl-L-methionine</name>
        <dbReference type="ChEBI" id="CHEBI:59789"/>
    </ligand>
</feature>
<dbReference type="GO" id="GO:0032259">
    <property type="term" value="P:methylation"/>
    <property type="evidence" value="ECO:0007669"/>
    <property type="project" value="UniProtKB-KW"/>
</dbReference>
<sequence>MSADDDLKIIVLNFGKWKESKCMEDFLTENQVEYSRVKKVRHQSYGFILFETEETKEQALSKLQGLKWKEKLLEVKSVLPKRSLKPLKKRKKITKDEETDDLPSTMNGKGTQVDPAEAIDASDAVTPWATIPYQDQLEKKNALLKRALVRMVRHNRKEYTKKEKRALVQQQKRSKNERNSSCTKLANSDEPKKPSLPLWLESRGLFHFLCDGKIFTTHSAPASECSNWTHLTDAAEVISIVSFGAELIAAKSDGNIYVLNKSLGKCDSSCLCAAPSESKIVSLASCRDNLYCCTKSGTIYRRVGSDTQDPTKWEQLAKFSHAALITIFNGFMIACVYHNDLKKSIWYRAELNFSQSAGSSFQSYDVEVTDPILGLTSHDAQLIILTEKSLLYANFDGKVCNRSDTGLDKENAIAIESFAIHKGLCCPFESIEPSPVTEGYRNKCEFTLGFSEADQPCVGFRLGLFKKGSVIVSDPGNCINVSPIMKKVCEVVQKMITASNFPVFNVETREGVWKQLAVRHSTRTQQLMVVMQVNMSNLDDSQQTNLQKVITDGLVEALDVTSLYMQAYQGSSGGADQNGAVKLLHGNPVITEKLFDLEFNISPEAFFQVNTDAAEILYAKVREMVQVNKKTLLYDVCCGTGTIGLCCAKDAGKVIGIEICKAATEDAERNAILNQIKNISFVNDKAEEVMKDILQTATQYEGTQMDSVTVVIDPPRAGLHYKVLRALRACPVVRRIVYVSCNPTQSLIQDSAMLCGPKTSALVGEAFCPVRAAAVDMFPHTPHCEMIVVFERGNSGAI</sequence>
<evidence type="ECO:0000256" key="1">
    <source>
        <dbReference type="ARBA" id="ARBA00022603"/>
    </source>
</evidence>
<dbReference type="GO" id="GO:0008173">
    <property type="term" value="F:RNA methyltransferase activity"/>
    <property type="evidence" value="ECO:0007669"/>
    <property type="project" value="InterPro"/>
</dbReference>
<organism evidence="6">
    <name type="scientific">Albugo laibachii Nc14</name>
    <dbReference type="NCBI Taxonomy" id="890382"/>
    <lineage>
        <taxon>Eukaryota</taxon>
        <taxon>Sar</taxon>
        <taxon>Stramenopiles</taxon>
        <taxon>Oomycota</taxon>
        <taxon>Peronosporomycetes</taxon>
        <taxon>Albuginales</taxon>
        <taxon>Albuginaceae</taxon>
        <taxon>Albugo</taxon>
    </lineage>
</organism>
<comment type="caution">
    <text evidence="4">Lacks conserved residue(s) required for the propagation of feature annotation.</text>
</comment>
<accession>F0WG95</accession>
<evidence type="ECO:0000256" key="4">
    <source>
        <dbReference type="PROSITE-ProRule" id="PRU01024"/>
    </source>
</evidence>
<dbReference type="PANTHER" id="PTHR45904">
    <property type="entry name" value="TRNA (URACIL-5-)-METHYLTRANSFERASE"/>
    <property type="match status" value="1"/>
</dbReference>
<feature type="region of interest" description="Disordered" evidence="5">
    <location>
        <begin position="89"/>
        <end position="119"/>
    </location>
</feature>
<dbReference type="PANTHER" id="PTHR45904:SF2">
    <property type="entry name" value="TRNA (URACIL-5-)-METHYLTRANSFERASE HOMOLOG A"/>
    <property type="match status" value="1"/>
</dbReference>